<dbReference type="PANTHER" id="PTHR11138:SF5">
    <property type="entry name" value="METHIONYL-TRNA FORMYLTRANSFERASE, MITOCHONDRIAL"/>
    <property type="match status" value="1"/>
</dbReference>
<dbReference type="RefSeq" id="WP_255028181.1">
    <property type="nucleotide sequence ID" value="NZ_JANDHW010000014.1"/>
</dbReference>
<dbReference type="PANTHER" id="PTHR11138">
    <property type="entry name" value="METHIONYL-TRNA FORMYLTRANSFERASE"/>
    <property type="match status" value="1"/>
</dbReference>
<dbReference type="Proteomes" id="UP001205603">
    <property type="component" value="Unassembled WGS sequence"/>
</dbReference>
<evidence type="ECO:0000313" key="3">
    <source>
        <dbReference type="Proteomes" id="UP001205603"/>
    </source>
</evidence>
<reference evidence="2 3" key="1">
    <citation type="submission" date="2022-07" db="EMBL/GenBank/DDBJ databases">
        <title>Fecal culturing of patients with breast cancer.</title>
        <authorList>
            <person name="Teng N.M.Y."/>
            <person name="Kiu R."/>
            <person name="Evans R."/>
            <person name="Baker D.J."/>
            <person name="Zenner C."/>
            <person name="Robinson S.D."/>
            <person name="Hall L.J."/>
        </authorList>
    </citation>
    <scope>NUCLEOTIDE SEQUENCE [LARGE SCALE GENOMIC DNA]</scope>
    <source>
        <strain evidence="2 3">LH1063</strain>
    </source>
</reference>
<dbReference type="Gene3D" id="3.40.50.12230">
    <property type="match status" value="1"/>
</dbReference>
<evidence type="ECO:0000313" key="2">
    <source>
        <dbReference type="EMBL" id="MCP9612819.1"/>
    </source>
</evidence>
<name>A0ABT1ML86_9BACT</name>
<comment type="caution">
    <text evidence="2">The sequence shown here is derived from an EMBL/GenBank/DDBJ whole genome shotgun (WGS) entry which is preliminary data.</text>
</comment>
<dbReference type="Pfam" id="PF00551">
    <property type="entry name" value="Formyl_trans_N"/>
    <property type="match status" value="1"/>
</dbReference>
<dbReference type="SUPFAM" id="SSF53328">
    <property type="entry name" value="Formyltransferase"/>
    <property type="match status" value="1"/>
</dbReference>
<dbReference type="InterPro" id="IPR036477">
    <property type="entry name" value="Formyl_transf_N_sf"/>
</dbReference>
<organism evidence="2 3">
    <name type="scientific">Coprobacter tertius</name>
    <dbReference type="NCBI Taxonomy" id="2944915"/>
    <lineage>
        <taxon>Bacteria</taxon>
        <taxon>Pseudomonadati</taxon>
        <taxon>Bacteroidota</taxon>
        <taxon>Bacteroidia</taxon>
        <taxon>Bacteroidales</taxon>
        <taxon>Barnesiellaceae</taxon>
        <taxon>Coprobacter</taxon>
    </lineage>
</organism>
<accession>A0ABT1ML86</accession>
<dbReference type="EMBL" id="JANDHW010000014">
    <property type="protein sequence ID" value="MCP9612819.1"/>
    <property type="molecule type" value="Genomic_DNA"/>
</dbReference>
<dbReference type="InterPro" id="IPR002376">
    <property type="entry name" value="Formyl_transf_N"/>
</dbReference>
<evidence type="ECO:0000259" key="1">
    <source>
        <dbReference type="Pfam" id="PF00551"/>
    </source>
</evidence>
<gene>
    <name evidence="2" type="ORF">NMU02_12035</name>
</gene>
<keyword evidence="3" id="KW-1185">Reference proteome</keyword>
<protein>
    <submittedName>
        <fullName evidence="2">Methionyl-tRNA formyltransferase</fullName>
    </submittedName>
</protein>
<proteinExistence type="predicted"/>
<sequence>MMIKNRILKIVFWGEDAFSNVVLNSLVQAGHDVKMVVSPLYNNLVYKKLEYTCHKNRIPYYRFKDINSKEVVDLLKSFEPDICVIAHFQRLIKGELLNIPKKGFINLHPSLLPDYRGMSPQHWPIINGEKESGVTVHYVDSGVDTGDIIIQEKFSLNENDYVSDLQNKWIKIYDHIMIDAINRIMDNSPVIVQRHLAGRYYGKLRSEECIIKKDITIREAYNLIRGVSMPYQGAQMDNVIIWKAHPVDKEYNDIIHNSEYPVGVYINSEKGNFLRLKDGVLIIDKYKIL</sequence>
<feature type="domain" description="Formyl transferase N-terminal" evidence="1">
    <location>
        <begin position="61"/>
        <end position="180"/>
    </location>
</feature>